<reference evidence="2 3" key="1">
    <citation type="submission" date="2015-03" db="EMBL/GenBank/DDBJ databases">
        <title>Luteipulveratus halotolerans sp. nov., a novel actinobacterium (Dermacoccaceae) from Sarawak, Malaysia.</title>
        <authorList>
            <person name="Juboi H."/>
            <person name="Basik A."/>
            <person name="Shamsul S.S."/>
            <person name="Arnold P."/>
            <person name="Schmitt E.K."/>
            <person name="Sanglier J.-J."/>
            <person name="Yeo T."/>
        </authorList>
    </citation>
    <scope>NUCLEOTIDE SEQUENCE [LARGE SCALE GENOMIC DNA]</scope>
    <source>
        <strain evidence="2 3">MN07-A0370</strain>
    </source>
</reference>
<evidence type="ECO:0008006" key="4">
    <source>
        <dbReference type="Google" id="ProtNLM"/>
    </source>
</evidence>
<dbReference type="AlphaFoldDB" id="A0A0K1JP77"/>
<keyword evidence="1" id="KW-0732">Signal</keyword>
<keyword evidence="3" id="KW-1185">Reference proteome</keyword>
<protein>
    <recommendedName>
        <fullName evidence="4">Peptidase M48 domain-containing protein</fullName>
    </recommendedName>
</protein>
<dbReference type="KEGG" id="lmoi:VV02_25230"/>
<gene>
    <name evidence="2" type="ORF">VV02_25230</name>
</gene>
<evidence type="ECO:0000313" key="3">
    <source>
        <dbReference type="Proteomes" id="UP000066480"/>
    </source>
</evidence>
<evidence type="ECO:0000256" key="1">
    <source>
        <dbReference type="SAM" id="SignalP"/>
    </source>
</evidence>
<dbReference type="RefSeq" id="WP_052596123.1">
    <property type="nucleotide sequence ID" value="NZ_CP011112.1"/>
</dbReference>
<name>A0A0K1JP77_9MICO</name>
<evidence type="ECO:0000313" key="2">
    <source>
        <dbReference type="EMBL" id="AKU18375.1"/>
    </source>
</evidence>
<dbReference type="PATRIC" id="fig|571913.6.peg.5114"/>
<sequence length="415" mass="44728">MKKTLAWSVTTVAALALSVGTALPSQASPGPSSPSAKYLNAKSNVSAKDQATIDRIMKRLPANWETRRDNVLKKHNIEASPVQDVLKAKVANVINPGDYECGPTKLDAYVDSILKDVDPGNLFLLSILGALDFPTYDSLIYGTSKGADYQLPAAYKAPLTTTFGYAQRFWDVRLNDVQLMAMHGSMITDPVRVARMVTLFYGLEGQDAIDMANDIISVVKGDAGLQNGENPIFTLNAFAFSAVGETDPVFKNLKDKMIFGDGILAALKGIGLNQVGPKAVLGHEMSHHVQYEDNLFDSDLTGPEATRRTELMADAFGTYFVTHKKGLGLGPNQVLQAQQSFYDVGDCQFDSSGHHGTPNQRRAASAWGAAVVAASNNPNKVLPSMSLDKKFEKVLPQLVAPDAPTSVKAYMSVAK</sequence>
<dbReference type="Proteomes" id="UP000066480">
    <property type="component" value="Chromosome"/>
</dbReference>
<feature type="chain" id="PRO_5005461957" description="Peptidase M48 domain-containing protein" evidence="1">
    <location>
        <begin position="28"/>
        <end position="415"/>
    </location>
</feature>
<dbReference type="STRING" id="571913.VV02_25230"/>
<dbReference type="OrthoDB" id="9152336at2"/>
<dbReference type="EMBL" id="CP011112">
    <property type="protein sequence ID" value="AKU18375.1"/>
    <property type="molecule type" value="Genomic_DNA"/>
</dbReference>
<accession>A0A0K1JP77</accession>
<proteinExistence type="predicted"/>
<organism evidence="2 3">
    <name type="scientific">Luteipulveratus mongoliensis</name>
    <dbReference type="NCBI Taxonomy" id="571913"/>
    <lineage>
        <taxon>Bacteria</taxon>
        <taxon>Bacillati</taxon>
        <taxon>Actinomycetota</taxon>
        <taxon>Actinomycetes</taxon>
        <taxon>Micrococcales</taxon>
        <taxon>Dermacoccaceae</taxon>
        <taxon>Luteipulveratus</taxon>
    </lineage>
</organism>
<feature type="signal peptide" evidence="1">
    <location>
        <begin position="1"/>
        <end position="27"/>
    </location>
</feature>